<dbReference type="Proteomes" id="UP000261340">
    <property type="component" value="Unplaced"/>
</dbReference>
<accession>A0A3Q0SHT6</accession>
<dbReference type="GO" id="GO:0005634">
    <property type="term" value="C:nucleus"/>
    <property type="evidence" value="ECO:0007669"/>
    <property type="project" value="TreeGrafter"/>
</dbReference>
<dbReference type="GeneTree" id="ENSGT00390000003133"/>
<keyword evidence="3" id="KW-1185">Reference proteome</keyword>
<evidence type="ECO:0000313" key="3">
    <source>
        <dbReference type="Proteomes" id="UP000261340"/>
    </source>
</evidence>
<dbReference type="InterPro" id="IPR031589">
    <property type="entry name" value="SHLD2_C"/>
</dbReference>
<proteinExistence type="predicted"/>
<dbReference type="PANTHER" id="PTHR14495">
    <property type="entry name" value="SHIELDIN COMPLEX SUBUNIT 2"/>
    <property type="match status" value="1"/>
</dbReference>
<dbReference type="GO" id="GO:0010569">
    <property type="term" value="P:regulation of double-strand break repair via homologous recombination"/>
    <property type="evidence" value="ECO:0007669"/>
    <property type="project" value="TreeGrafter"/>
</dbReference>
<protein>
    <submittedName>
        <fullName evidence="2">Shieldin complex subunit 2</fullName>
    </submittedName>
</protein>
<name>A0A3Q0SHT6_AMPCI</name>
<dbReference type="InterPro" id="IPR029715">
    <property type="entry name" value="FAM35A"/>
</dbReference>
<sequence>PWSTIQATDPTDRRVQDFHRTQRHQKGNSSNLELDLDTLLSQKYSDVELRVQVITFRFQDAPPSQNAPQPVLDSSTSLEGILMALSGDITYTGCGRCSAELDTDANGIYSPCYPCLPHTAVRRYYPGMLTVSGRGCSQVCVQVPPVPLQKILDAPPDKLPGSEVKHIQVAAERIQTLLSLPRKTFIITVRSNFLCDENSVPISQDFTLLDLQFPS</sequence>
<dbReference type="PANTHER" id="PTHR14495:SF2">
    <property type="entry name" value="SHIELDIN COMPLEX SUBUNIT 2"/>
    <property type="match status" value="1"/>
</dbReference>
<reference evidence="2" key="2">
    <citation type="submission" date="2025-09" db="UniProtKB">
        <authorList>
            <consortium name="Ensembl"/>
        </authorList>
    </citation>
    <scope>IDENTIFICATION</scope>
</reference>
<reference evidence="2" key="1">
    <citation type="submission" date="2025-08" db="UniProtKB">
        <authorList>
            <consortium name="Ensembl"/>
        </authorList>
    </citation>
    <scope>IDENTIFICATION</scope>
</reference>
<dbReference type="Pfam" id="PF15793">
    <property type="entry name" value="SHLD2_C"/>
    <property type="match status" value="1"/>
</dbReference>
<feature type="domain" description="Shieldin complex subunit 2 C-terminal" evidence="1">
    <location>
        <begin position="50"/>
        <end position="212"/>
    </location>
</feature>
<evidence type="ECO:0000259" key="1">
    <source>
        <dbReference type="Pfam" id="PF15793"/>
    </source>
</evidence>
<organism evidence="2 3">
    <name type="scientific">Amphilophus citrinellus</name>
    <name type="common">Midas cichlid</name>
    <name type="synonym">Cichlasoma citrinellum</name>
    <dbReference type="NCBI Taxonomy" id="61819"/>
    <lineage>
        <taxon>Eukaryota</taxon>
        <taxon>Metazoa</taxon>
        <taxon>Chordata</taxon>
        <taxon>Craniata</taxon>
        <taxon>Vertebrata</taxon>
        <taxon>Euteleostomi</taxon>
        <taxon>Actinopterygii</taxon>
        <taxon>Neopterygii</taxon>
        <taxon>Teleostei</taxon>
        <taxon>Neoteleostei</taxon>
        <taxon>Acanthomorphata</taxon>
        <taxon>Ovalentaria</taxon>
        <taxon>Cichlomorphae</taxon>
        <taxon>Cichliformes</taxon>
        <taxon>Cichlidae</taxon>
        <taxon>New World cichlids</taxon>
        <taxon>Cichlasomatinae</taxon>
        <taxon>Heroini</taxon>
        <taxon>Amphilophus</taxon>
    </lineage>
</organism>
<evidence type="ECO:0000313" key="2">
    <source>
        <dbReference type="Ensembl" id="ENSACIP00000019930.1"/>
    </source>
</evidence>
<dbReference type="GO" id="GO:0035861">
    <property type="term" value="C:site of double-strand break"/>
    <property type="evidence" value="ECO:0007669"/>
    <property type="project" value="TreeGrafter"/>
</dbReference>
<dbReference type="Ensembl" id="ENSACIT00000020460.1">
    <property type="protein sequence ID" value="ENSACIP00000019930.1"/>
    <property type="gene ID" value="ENSACIG00000015465.1"/>
</dbReference>
<dbReference type="AlphaFoldDB" id="A0A3Q0SHT6"/>